<evidence type="ECO:0000259" key="2">
    <source>
        <dbReference type="PROSITE" id="PS50943"/>
    </source>
</evidence>
<dbReference type="Pfam" id="PF01381">
    <property type="entry name" value="HTH_3"/>
    <property type="match status" value="1"/>
</dbReference>
<keyword evidence="4" id="KW-1185">Reference proteome</keyword>
<accession>A0A3N4Z2B9</accession>
<gene>
    <name evidence="3" type="ORF">EDD32_1111</name>
</gene>
<dbReference type="SUPFAM" id="SSF47413">
    <property type="entry name" value="lambda repressor-like DNA-binding domains"/>
    <property type="match status" value="1"/>
</dbReference>
<comment type="caution">
    <text evidence="3">The sequence shown here is derived from an EMBL/GenBank/DDBJ whole genome shotgun (WGS) entry which is preliminary data.</text>
</comment>
<protein>
    <submittedName>
        <fullName evidence="3">Helix-turn-helix protein</fullName>
    </submittedName>
</protein>
<organism evidence="3 4">
    <name type="scientific">Georgenia muralis</name>
    <dbReference type="NCBI Taxonomy" id="154117"/>
    <lineage>
        <taxon>Bacteria</taxon>
        <taxon>Bacillati</taxon>
        <taxon>Actinomycetota</taxon>
        <taxon>Actinomycetes</taxon>
        <taxon>Micrococcales</taxon>
        <taxon>Bogoriellaceae</taxon>
        <taxon>Georgenia</taxon>
    </lineage>
</organism>
<feature type="region of interest" description="Disordered" evidence="1">
    <location>
        <begin position="190"/>
        <end position="237"/>
    </location>
</feature>
<feature type="domain" description="HTH cro/C1-type" evidence="2">
    <location>
        <begin position="7"/>
        <end position="67"/>
    </location>
</feature>
<dbReference type="CDD" id="cd00093">
    <property type="entry name" value="HTH_XRE"/>
    <property type="match status" value="1"/>
</dbReference>
<dbReference type="InterPro" id="IPR001387">
    <property type="entry name" value="Cro/C1-type_HTH"/>
</dbReference>
<dbReference type="SMART" id="SM00530">
    <property type="entry name" value="HTH_XRE"/>
    <property type="match status" value="1"/>
</dbReference>
<evidence type="ECO:0000256" key="1">
    <source>
        <dbReference type="SAM" id="MobiDB-lite"/>
    </source>
</evidence>
<dbReference type="Proteomes" id="UP000280726">
    <property type="component" value="Unassembled WGS sequence"/>
</dbReference>
<dbReference type="Gene3D" id="1.10.260.40">
    <property type="entry name" value="lambda repressor-like DNA-binding domains"/>
    <property type="match status" value="1"/>
</dbReference>
<name>A0A3N4Z2B9_9MICO</name>
<evidence type="ECO:0000313" key="3">
    <source>
        <dbReference type="EMBL" id="RPF26663.1"/>
    </source>
</evidence>
<reference evidence="3 4" key="1">
    <citation type="submission" date="2018-11" db="EMBL/GenBank/DDBJ databases">
        <title>Sequencing the genomes of 1000 actinobacteria strains.</title>
        <authorList>
            <person name="Klenk H.-P."/>
        </authorList>
    </citation>
    <scope>NUCLEOTIDE SEQUENCE [LARGE SCALE GENOMIC DNA]</scope>
    <source>
        <strain evidence="3 4">DSM 14418</strain>
    </source>
</reference>
<feature type="compositionally biased region" description="Pro residues" evidence="1">
    <location>
        <begin position="196"/>
        <end position="206"/>
    </location>
</feature>
<dbReference type="PROSITE" id="PS50943">
    <property type="entry name" value="HTH_CROC1"/>
    <property type="match status" value="1"/>
</dbReference>
<dbReference type="InterPro" id="IPR010982">
    <property type="entry name" value="Lambda_DNA-bd_dom_sf"/>
</dbReference>
<proteinExistence type="predicted"/>
<dbReference type="RefSeq" id="WP_123915582.1">
    <property type="nucleotide sequence ID" value="NZ_RKRA01000001.1"/>
</dbReference>
<dbReference type="OrthoDB" id="9803128at2"/>
<feature type="compositionally biased region" description="Basic and acidic residues" evidence="1">
    <location>
        <begin position="228"/>
        <end position="237"/>
    </location>
</feature>
<dbReference type="EMBL" id="RKRA01000001">
    <property type="protein sequence ID" value="RPF26663.1"/>
    <property type="molecule type" value="Genomic_DNA"/>
</dbReference>
<sequence length="237" mass="27103">MDRSFLLERARRACGLTQARLAALSGTSQATLSAYERGVKSPSLKVASRILAATDHELTLRTRVDWVERHPKGIVAFWAPSMLWAVEPPTCFATLRIPDLIRDTGMRTWNMRERDERRGVYEQLIRRGLPQQMIRWIDGGLLVDVWDELDLPDPVRDAWEPAIRLATKPSEVEGLNFFFHENPELAPGARVRGWEPLPPPPPPLPPGRWRYVQHPVPPPDRQSPRLRPRGEAGDRRP</sequence>
<dbReference type="GO" id="GO:0003677">
    <property type="term" value="F:DNA binding"/>
    <property type="evidence" value="ECO:0007669"/>
    <property type="project" value="InterPro"/>
</dbReference>
<dbReference type="AlphaFoldDB" id="A0A3N4Z2B9"/>
<evidence type="ECO:0000313" key="4">
    <source>
        <dbReference type="Proteomes" id="UP000280726"/>
    </source>
</evidence>